<dbReference type="Proteomes" id="UP000193411">
    <property type="component" value="Unassembled WGS sequence"/>
</dbReference>
<keyword evidence="6" id="KW-0175">Coiled coil</keyword>
<dbReference type="OrthoDB" id="10255013at2759"/>
<dbReference type="InterPro" id="IPR006012">
    <property type="entry name" value="Syntaxin/epimorphin_CS"/>
</dbReference>
<dbReference type="SMART" id="SM00397">
    <property type="entry name" value="t_SNARE"/>
    <property type="match status" value="1"/>
</dbReference>
<dbReference type="GO" id="GO:0006887">
    <property type="term" value="P:exocytosis"/>
    <property type="evidence" value="ECO:0007669"/>
    <property type="project" value="TreeGrafter"/>
</dbReference>
<dbReference type="Pfam" id="PF00804">
    <property type="entry name" value="Syntaxin"/>
    <property type="match status" value="1"/>
</dbReference>
<evidence type="ECO:0000256" key="3">
    <source>
        <dbReference type="ARBA" id="ARBA00022692"/>
    </source>
</evidence>
<dbReference type="GO" id="GO:0048278">
    <property type="term" value="P:vesicle docking"/>
    <property type="evidence" value="ECO:0007669"/>
    <property type="project" value="TreeGrafter"/>
</dbReference>
<feature type="transmembrane region" description="Helical" evidence="8">
    <location>
        <begin position="378"/>
        <end position="399"/>
    </location>
</feature>
<feature type="compositionally biased region" description="Gly residues" evidence="7">
    <location>
        <begin position="94"/>
        <end position="110"/>
    </location>
</feature>
<feature type="compositionally biased region" description="Polar residues" evidence="7">
    <location>
        <begin position="18"/>
        <end position="29"/>
    </location>
</feature>
<dbReference type="PANTHER" id="PTHR19957:SF307">
    <property type="entry name" value="PROTEIN SSO1-RELATED"/>
    <property type="match status" value="1"/>
</dbReference>
<keyword evidence="3 8" id="KW-0812">Transmembrane</keyword>
<dbReference type="GO" id="GO:0012505">
    <property type="term" value="C:endomembrane system"/>
    <property type="evidence" value="ECO:0007669"/>
    <property type="project" value="TreeGrafter"/>
</dbReference>
<dbReference type="GO" id="GO:0005886">
    <property type="term" value="C:plasma membrane"/>
    <property type="evidence" value="ECO:0007669"/>
    <property type="project" value="TreeGrafter"/>
</dbReference>
<dbReference type="AlphaFoldDB" id="A0A1Y2HKR4"/>
<dbReference type="PROSITE" id="PS00914">
    <property type="entry name" value="SYNTAXIN"/>
    <property type="match status" value="1"/>
</dbReference>
<dbReference type="PROSITE" id="PS50192">
    <property type="entry name" value="T_SNARE"/>
    <property type="match status" value="1"/>
</dbReference>
<dbReference type="STRING" id="765915.A0A1Y2HKR4"/>
<dbReference type="InterPro" id="IPR006011">
    <property type="entry name" value="Syntaxin_N"/>
</dbReference>
<sequence>MSQSGGYRQPPPPARNPSYDNSNSYASYQDDSRGRYDSPANDDRGRYATGRSPNPYSASSARARSQSRAPPSDRAPPRGDYNVYPPPPAPASLRGGGGGGVPGSPGGGSAGARDRMAELRAAGVQRPVTMVSPSGGGGGDGITDFLDDIAALDKSLRRVQDDINYIAKLHRRAFDAVPEHVAADNKRELDGVSQQTKSQLQKTRKTLDALDAEHQGMRKGTADYVMCGNQLTNLKKNYQSMVQEFHRLETEFGSAQKDRMLREMRVVKADANEDDLEEYLASGGQGGIFAQQVLHSSRYGDARRALRQVEDRQAELVKIERMVEELAQLFLDLNTLIEQQDYTINQVAEYVEEAVVNIEQGEKQVEEAVEIRKNTIKWSWYVCICLIITLIGVAVYLFVFGPFSFLLFGAATGGGSNGNAAATPTKTAGAAAPTPTGR</sequence>
<dbReference type="Gene3D" id="1.20.58.70">
    <property type="match status" value="1"/>
</dbReference>
<feature type="compositionally biased region" description="Low complexity" evidence="7">
    <location>
        <begin position="418"/>
        <end position="438"/>
    </location>
</feature>
<evidence type="ECO:0000256" key="1">
    <source>
        <dbReference type="ARBA" id="ARBA00004211"/>
    </source>
</evidence>
<feature type="region of interest" description="Disordered" evidence="7">
    <location>
        <begin position="417"/>
        <end position="438"/>
    </location>
</feature>
<keyword evidence="4 8" id="KW-1133">Transmembrane helix</keyword>
<feature type="compositionally biased region" description="Basic and acidic residues" evidence="7">
    <location>
        <begin position="30"/>
        <end position="46"/>
    </location>
</feature>
<comment type="caution">
    <text evidence="10">The sequence shown here is derived from an EMBL/GenBank/DDBJ whole genome shotgun (WGS) entry which is preliminary data.</text>
</comment>
<evidence type="ECO:0000256" key="4">
    <source>
        <dbReference type="ARBA" id="ARBA00022989"/>
    </source>
</evidence>
<evidence type="ECO:0000256" key="8">
    <source>
        <dbReference type="SAM" id="Phobius"/>
    </source>
</evidence>
<dbReference type="InterPro" id="IPR045242">
    <property type="entry name" value="Syntaxin"/>
</dbReference>
<feature type="coiled-coil region" evidence="6">
    <location>
        <begin position="302"/>
        <end position="339"/>
    </location>
</feature>
<keyword evidence="5 8" id="KW-0472">Membrane</keyword>
<evidence type="ECO:0000313" key="11">
    <source>
        <dbReference type="Proteomes" id="UP000193411"/>
    </source>
</evidence>
<feature type="domain" description="T-SNARE coiled-coil homology" evidence="9">
    <location>
        <begin position="306"/>
        <end position="368"/>
    </location>
</feature>
<evidence type="ECO:0000256" key="2">
    <source>
        <dbReference type="ARBA" id="ARBA00009063"/>
    </source>
</evidence>
<evidence type="ECO:0000313" key="10">
    <source>
        <dbReference type="EMBL" id="ORZ35197.1"/>
    </source>
</evidence>
<dbReference type="PANTHER" id="PTHR19957">
    <property type="entry name" value="SYNTAXIN"/>
    <property type="match status" value="1"/>
</dbReference>
<evidence type="ECO:0000256" key="6">
    <source>
        <dbReference type="SAM" id="Coils"/>
    </source>
</evidence>
<dbReference type="GO" id="GO:0000149">
    <property type="term" value="F:SNARE binding"/>
    <property type="evidence" value="ECO:0007669"/>
    <property type="project" value="TreeGrafter"/>
</dbReference>
<gene>
    <name evidence="10" type="ORF">BCR44DRAFT_116627</name>
</gene>
<dbReference type="GO" id="GO:0005484">
    <property type="term" value="F:SNAP receptor activity"/>
    <property type="evidence" value="ECO:0007669"/>
    <property type="project" value="InterPro"/>
</dbReference>
<name>A0A1Y2HKR4_9FUNG</name>
<keyword evidence="11" id="KW-1185">Reference proteome</keyword>
<dbReference type="SUPFAM" id="SSF47661">
    <property type="entry name" value="t-snare proteins"/>
    <property type="match status" value="1"/>
</dbReference>
<reference evidence="10 11" key="1">
    <citation type="submission" date="2016-07" db="EMBL/GenBank/DDBJ databases">
        <title>Pervasive Adenine N6-methylation of Active Genes in Fungi.</title>
        <authorList>
            <consortium name="DOE Joint Genome Institute"/>
            <person name="Mondo S.J."/>
            <person name="Dannebaum R.O."/>
            <person name="Kuo R.C."/>
            <person name="Labutti K."/>
            <person name="Haridas S."/>
            <person name="Kuo A."/>
            <person name="Salamov A."/>
            <person name="Ahrendt S.R."/>
            <person name="Lipzen A."/>
            <person name="Sullivan W."/>
            <person name="Andreopoulos W.B."/>
            <person name="Clum A."/>
            <person name="Lindquist E."/>
            <person name="Daum C."/>
            <person name="Ramamoorthy G.K."/>
            <person name="Gryganskyi A."/>
            <person name="Culley D."/>
            <person name="Magnuson J.K."/>
            <person name="James T.Y."/>
            <person name="O'Malley M.A."/>
            <person name="Stajich J.E."/>
            <person name="Spatafora J.W."/>
            <person name="Visel A."/>
            <person name="Grigoriev I.V."/>
        </authorList>
    </citation>
    <scope>NUCLEOTIDE SEQUENCE [LARGE SCALE GENOMIC DNA]</scope>
    <source>
        <strain evidence="10 11">PL171</strain>
    </source>
</reference>
<evidence type="ECO:0000259" key="9">
    <source>
        <dbReference type="PROSITE" id="PS50192"/>
    </source>
</evidence>
<comment type="similarity">
    <text evidence="2">Belongs to the syntaxin family.</text>
</comment>
<dbReference type="GO" id="GO:0006886">
    <property type="term" value="P:intracellular protein transport"/>
    <property type="evidence" value="ECO:0007669"/>
    <property type="project" value="InterPro"/>
</dbReference>
<dbReference type="CDD" id="cd15849">
    <property type="entry name" value="SNARE_Sso1"/>
    <property type="match status" value="1"/>
</dbReference>
<organism evidence="10 11">
    <name type="scientific">Catenaria anguillulae PL171</name>
    <dbReference type="NCBI Taxonomy" id="765915"/>
    <lineage>
        <taxon>Eukaryota</taxon>
        <taxon>Fungi</taxon>
        <taxon>Fungi incertae sedis</taxon>
        <taxon>Blastocladiomycota</taxon>
        <taxon>Blastocladiomycetes</taxon>
        <taxon>Blastocladiales</taxon>
        <taxon>Catenariaceae</taxon>
        <taxon>Catenaria</taxon>
    </lineage>
</organism>
<evidence type="ECO:0000256" key="5">
    <source>
        <dbReference type="ARBA" id="ARBA00023136"/>
    </source>
</evidence>
<evidence type="ECO:0000256" key="7">
    <source>
        <dbReference type="SAM" id="MobiDB-lite"/>
    </source>
</evidence>
<feature type="region of interest" description="Disordered" evidence="7">
    <location>
        <begin position="1"/>
        <end position="113"/>
    </location>
</feature>
<dbReference type="GO" id="GO:0031201">
    <property type="term" value="C:SNARE complex"/>
    <property type="evidence" value="ECO:0007669"/>
    <property type="project" value="TreeGrafter"/>
</dbReference>
<accession>A0A1Y2HKR4</accession>
<feature type="compositionally biased region" description="Low complexity" evidence="7">
    <location>
        <begin position="51"/>
        <end position="72"/>
    </location>
</feature>
<dbReference type="GO" id="GO:0006906">
    <property type="term" value="P:vesicle fusion"/>
    <property type="evidence" value="ECO:0007669"/>
    <property type="project" value="TreeGrafter"/>
</dbReference>
<comment type="subcellular location">
    <subcellularLocation>
        <location evidence="1">Membrane</location>
        <topology evidence="1">Single-pass type IV membrane protein</topology>
    </subcellularLocation>
</comment>
<dbReference type="InterPro" id="IPR010989">
    <property type="entry name" value="SNARE"/>
</dbReference>
<protein>
    <submittedName>
        <fullName evidence="10">t-SNARE</fullName>
    </submittedName>
</protein>
<dbReference type="EMBL" id="MCFL01000023">
    <property type="protein sequence ID" value="ORZ35197.1"/>
    <property type="molecule type" value="Genomic_DNA"/>
</dbReference>
<proteinExistence type="inferred from homology"/>
<dbReference type="InterPro" id="IPR000727">
    <property type="entry name" value="T_SNARE_dom"/>
</dbReference>
<feature type="coiled-coil region" evidence="6">
    <location>
        <begin position="193"/>
        <end position="251"/>
    </location>
</feature>